<reference evidence="1 2" key="1">
    <citation type="submission" date="2017-03" db="EMBL/GenBank/DDBJ databases">
        <title>Complete genome sequence of Blastomonas fulva degrading microcsystin LR.</title>
        <authorList>
            <person name="Lee H.-g."/>
            <person name="Jin L."/>
            <person name="oh H.-M."/>
        </authorList>
    </citation>
    <scope>NUCLEOTIDE SEQUENCE [LARGE SCALE GENOMIC DNA]</scope>
    <source>
        <strain evidence="1 2">T2</strain>
        <plasmid evidence="1 2">unnamed</plasmid>
    </source>
</reference>
<keyword evidence="1" id="KW-0614">Plasmid</keyword>
<proteinExistence type="predicted"/>
<gene>
    <name evidence="1" type="ORF">B5J99_19020</name>
</gene>
<dbReference type="Proteomes" id="UP000258016">
    <property type="component" value="Plasmid unnamed"/>
</dbReference>
<protein>
    <submittedName>
        <fullName evidence="1">Uncharacterized protein</fullName>
    </submittedName>
</protein>
<accession>A0ABM6MC98</accession>
<organism evidence="1 2">
    <name type="scientific">Blastomonas fulva</name>
    <dbReference type="NCBI Taxonomy" id="1550728"/>
    <lineage>
        <taxon>Bacteria</taxon>
        <taxon>Pseudomonadati</taxon>
        <taxon>Pseudomonadota</taxon>
        <taxon>Alphaproteobacteria</taxon>
        <taxon>Sphingomonadales</taxon>
        <taxon>Sphingomonadaceae</taxon>
        <taxon>Blastomonas</taxon>
    </lineage>
</organism>
<dbReference type="EMBL" id="CP020084">
    <property type="protein sequence ID" value="ASR53725.1"/>
    <property type="molecule type" value="Genomic_DNA"/>
</dbReference>
<keyword evidence="2" id="KW-1185">Reference proteome</keyword>
<name>A0ABM6MC98_9SPHN</name>
<geneLocation type="plasmid" evidence="1 2">
    <name>unnamed</name>
</geneLocation>
<sequence>MDFRLGVQLPFQAFDSRIFLRIEPHVDADGAVHRELSHQASCMIFLRFLISRQGIEKDVFEFYEAASFQA</sequence>
<evidence type="ECO:0000313" key="1">
    <source>
        <dbReference type="EMBL" id="ASR53725.1"/>
    </source>
</evidence>
<evidence type="ECO:0000313" key="2">
    <source>
        <dbReference type="Proteomes" id="UP000258016"/>
    </source>
</evidence>